<dbReference type="GO" id="GO:0050661">
    <property type="term" value="F:NADP binding"/>
    <property type="evidence" value="ECO:0007669"/>
    <property type="project" value="InterPro"/>
</dbReference>
<keyword evidence="3" id="KW-0520">NAD</keyword>
<dbReference type="PANTHER" id="PTHR43060:SF15">
    <property type="entry name" value="3-HYDROXYISOBUTYRATE DEHYDROGENASE-LIKE 1, MITOCHONDRIAL-RELATED"/>
    <property type="match status" value="1"/>
</dbReference>
<dbReference type="InterPro" id="IPR008927">
    <property type="entry name" value="6-PGluconate_DH-like_C_sf"/>
</dbReference>
<dbReference type="AlphaFoldDB" id="A0A4R6SFX1"/>
<dbReference type="SUPFAM" id="SSF51735">
    <property type="entry name" value="NAD(P)-binding Rossmann-fold domains"/>
    <property type="match status" value="1"/>
</dbReference>
<name>A0A4R6SFX1_LABRH</name>
<dbReference type="InterPro" id="IPR006115">
    <property type="entry name" value="6PGDH_NADP-bd"/>
</dbReference>
<organism evidence="7 8">
    <name type="scientific">Labedaea rhizosphaerae</name>
    <dbReference type="NCBI Taxonomy" id="598644"/>
    <lineage>
        <taxon>Bacteria</taxon>
        <taxon>Bacillati</taxon>
        <taxon>Actinomycetota</taxon>
        <taxon>Actinomycetes</taxon>
        <taxon>Pseudonocardiales</taxon>
        <taxon>Pseudonocardiaceae</taxon>
        <taxon>Labedaea</taxon>
    </lineage>
</organism>
<evidence type="ECO:0000256" key="3">
    <source>
        <dbReference type="ARBA" id="ARBA00023027"/>
    </source>
</evidence>
<dbReference type="GO" id="GO:0016491">
    <property type="term" value="F:oxidoreductase activity"/>
    <property type="evidence" value="ECO:0007669"/>
    <property type="project" value="UniProtKB-KW"/>
</dbReference>
<reference evidence="7 8" key="1">
    <citation type="submission" date="2019-03" db="EMBL/GenBank/DDBJ databases">
        <title>Genomic Encyclopedia of Type Strains, Phase IV (KMG-IV): sequencing the most valuable type-strain genomes for metagenomic binning, comparative biology and taxonomic classification.</title>
        <authorList>
            <person name="Goeker M."/>
        </authorList>
    </citation>
    <scope>NUCLEOTIDE SEQUENCE [LARGE SCALE GENOMIC DNA]</scope>
    <source>
        <strain evidence="7 8">DSM 45361</strain>
    </source>
</reference>
<protein>
    <submittedName>
        <fullName evidence="7">3-hydroxyisobutyrate dehydrogenase</fullName>
    </submittedName>
</protein>
<dbReference type="Proteomes" id="UP000295444">
    <property type="component" value="Unassembled WGS sequence"/>
</dbReference>
<dbReference type="InterPro" id="IPR015815">
    <property type="entry name" value="HIBADH-related"/>
</dbReference>
<dbReference type="GO" id="GO:0051287">
    <property type="term" value="F:NAD binding"/>
    <property type="evidence" value="ECO:0007669"/>
    <property type="project" value="InterPro"/>
</dbReference>
<feature type="domain" description="3-hydroxyisobutyrate dehydrogenase-like NAD-binding" evidence="6">
    <location>
        <begin position="165"/>
        <end position="285"/>
    </location>
</feature>
<comment type="similarity">
    <text evidence="1">Belongs to the HIBADH-related family.</text>
</comment>
<dbReference type="Pfam" id="PF03446">
    <property type="entry name" value="NAD_binding_2"/>
    <property type="match status" value="1"/>
</dbReference>
<dbReference type="EMBL" id="SNXZ01000002">
    <property type="protein sequence ID" value="TDQ00555.1"/>
    <property type="molecule type" value="Genomic_DNA"/>
</dbReference>
<evidence type="ECO:0000313" key="8">
    <source>
        <dbReference type="Proteomes" id="UP000295444"/>
    </source>
</evidence>
<feature type="domain" description="6-phosphogluconate dehydrogenase NADP-binding" evidence="5">
    <location>
        <begin position="3"/>
        <end position="162"/>
    </location>
</feature>
<dbReference type="InterPro" id="IPR013328">
    <property type="entry name" value="6PGD_dom2"/>
</dbReference>
<evidence type="ECO:0000259" key="6">
    <source>
        <dbReference type="Pfam" id="PF14833"/>
    </source>
</evidence>
<comment type="caution">
    <text evidence="7">The sequence shown here is derived from an EMBL/GenBank/DDBJ whole genome shotgun (WGS) entry which is preliminary data.</text>
</comment>
<dbReference type="InterPro" id="IPR029154">
    <property type="entry name" value="HIBADH-like_NADP-bd"/>
</dbReference>
<gene>
    <name evidence="7" type="ORF">EV186_102416</name>
</gene>
<evidence type="ECO:0000256" key="1">
    <source>
        <dbReference type="ARBA" id="ARBA00009080"/>
    </source>
</evidence>
<evidence type="ECO:0000259" key="5">
    <source>
        <dbReference type="Pfam" id="PF03446"/>
    </source>
</evidence>
<sequence>MSVAFVGLGKLGHLLVGHLVPVARERGIEVGVLDIDPEVTARVASDTGATALTSLRGFTGVLALCVTNADAVRSVIDDAIECGVVVDGSVVLDFSSVPPEFAIEQADRLAALGASYLDVPLTGAIPAAVTGEMIAMAGGDRDALDTVSWIAESFCSKVVWTGASGNGALLKTINNWIGNTAAVAAMEGIVILRRAGLSNEAILEVLNAGPAVTYFSAKRYPRYLADREAFSGAELGLATKDLHIAAEAANAAGATPVLSMLAKDLWQGAVTKYGRHGDMLRMLDYISRSTFGASWEEIDGSER</sequence>
<evidence type="ECO:0000313" key="7">
    <source>
        <dbReference type="EMBL" id="TDQ00555.1"/>
    </source>
</evidence>
<dbReference type="PIRSF" id="PIRSF000103">
    <property type="entry name" value="HIBADH"/>
    <property type="match status" value="1"/>
</dbReference>
<dbReference type="Gene3D" id="3.40.50.720">
    <property type="entry name" value="NAD(P)-binding Rossmann-like Domain"/>
    <property type="match status" value="1"/>
</dbReference>
<dbReference type="PANTHER" id="PTHR43060">
    <property type="entry name" value="3-HYDROXYISOBUTYRATE DEHYDROGENASE-LIKE 1, MITOCHONDRIAL-RELATED"/>
    <property type="match status" value="1"/>
</dbReference>
<accession>A0A4R6SFX1</accession>
<proteinExistence type="inferred from homology"/>
<dbReference type="Pfam" id="PF14833">
    <property type="entry name" value="NAD_binding_11"/>
    <property type="match status" value="1"/>
</dbReference>
<dbReference type="InterPro" id="IPR036291">
    <property type="entry name" value="NAD(P)-bd_dom_sf"/>
</dbReference>
<dbReference type="Gene3D" id="1.10.1040.10">
    <property type="entry name" value="N-(1-d-carboxylethyl)-l-norvaline Dehydrogenase, domain 2"/>
    <property type="match status" value="1"/>
</dbReference>
<feature type="active site" evidence="4">
    <location>
        <position position="171"/>
    </location>
</feature>
<dbReference type="RefSeq" id="WP_166659128.1">
    <property type="nucleotide sequence ID" value="NZ_SNXZ01000002.1"/>
</dbReference>
<keyword evidence="8" id="KW-1185">Reference proteome</keyword>
<keyword evidence="2" id="KW-0560">Oxidoreductase</keyword>
<evidence type="ECO:0000256" key="4">
    <source>
        <dbReference type="PIRSR" id="PIRSR000103-1"/>
    </source>
</evidence>
<dbReference type="SUPFAM" id="SSF48179">
    <property type="entry name" value="6-phosphogluconate dehydrogenase C-terminal domain-like"/>
    <property type="match status" value="1"/>
</dbReference>
<evidence type="ECO:0000256" key="2">
    <source>
        <dbReference type="ARBA" id="ARBA00023002"/>
    </source>
</evidence>